<dbReference type="EMBL" id="CP011389">
    <property type="protein sequence ID" value="AKH17061.1"/>
    <property type="molecule type" value="Genomic_DNA"/>
</dbReference>
<dbReference type="Gene3D" id="3.30.700.10">
    <property type="entry name" value="Glycoprotein, Type 4 Pilin"/>
    <property type="match status" value="1"/>
</dbReference>
<dbReference type="NCBIfam" id="TIGR02532">
    <property type="entry name" value="IV_pilin_GFxxxE"/>
    <property type="match status" value="1"/>
</dbReference>
<name>A0A0F7JLF5_9DEIO</name>
<evidence type="ECO:0000313" key="7">
    <source>
        <dbReference type="Proteomes" id="UP000034024"/>
    </source>
</evidence>
<dbReference type="RefSeq" id="WP_046843631.1">
    <property type="nucleotide sequence ID" value="NZ_BMHJ01000010.1"/>
</dbReference>
<dbReference type="PATRIC" id="fig|1309411.5.peg.1699"/>
<accession>A0A0F7JLF5</accession>
<keyword evidence="7" id="KW-1185">Reference proteome</keyword>
<dbReference type="GO" id="GO:0042597">
    <property type="term" value="C:periplasmic space"/>
    <property type="evidence" value="ECO:0007669"/>
    <property type="project" value="UniProtKB-SubCell"/>
</dbReference>
<dbReference type="AlphaFoldDB" id="A0A0F7JLF5"/>
<dbReference type="GO" id="GO:0009279">
    <property type="term" value="C:cell outer membrane"/>
    <property type="evidence" value="ECO:0007669"/>
    <property type="project" value="UniProtKB-SubCell"/>
</dbReference>
<dbReference type="PROSITE" id="PS00409">
    <property type="entry name" value="PROKAR_NTER_METHYL"/>
    <property type="match status" value="1"/>
</dbReference>
<sequence>MRQGFTLVELLVTLAILGIVLAIGTSSMLSYWNSRQLQEGAAQLAADVERVRSGALRYNTTATFEQVTATTYRLTINGASSTVTLPHSLSLTNAPVTLTYSAPYSELTSAPATLVLRHPRTARTAQMRTVGVTGKVIQDGS</sequence>
<dbReference type="SUPFAM" id="SSF54523">
    <property type="entry name" value="Pili subunits"/>
    <property type="match status" value="1"/>
</dbReference>
<evidence type="ECO:0000256" key="4">
    <source>
        <dbReference type="ARBA" id="ARBA00023237"/>
    </source>
</evidence>
<dbReference type="Pfam" id="PF07963">
    <property type="entry name" value="N_methyl"/>
    <property type="match status" value="1"/>
</dbReference>
<evidence type="ECO:0000313" key="6">
    <source>
        <dbReference type="EMBL" id="MDR6219911.1"/>
    </source>
</evidence>
<reference evidence="5 7" key="1">
    <citation type="submission" date="2015-01" db="EMBL/GenBank/DDBJ databases">
        <title>Deinococcus soli/N5/whole genome sequencing.</title>
        <authorList>
            <person name="Kim M.K."/>
            <person name="Srinivasan S."/>
            <person name="Lee J.-J."/>
        </authorList>
    </citation>
    <scope>NUCLEOTIDE SEQUENCE [LARGE SCALE GENOMIC DNA]</scope>
    <source>
        <strain evidence="5 7">N5</strain>
    </source>
</reference>
<evidence type="ECO:0000256" key="3">
    <source>
        <dbReference type="ARBA" id="ARBA00022764"/>
    </source>
</evidence>
<comment type="subcellular location">
    <subcellularLocation>
        <location evidence="1">Cell outer membrane</location>
        <topology evidence="1">Single-pass membrane protein</topology>
    </subcellularLocation>
    <subcellularLocation>
        <location evidence="2">Periplasm</location>
    </subcellularLocation>
</comment>
<evidence type="ECO:0000313" key="5">
    <source>
        <dbReference type="EMBL" id="AKH17061.1"/>
    </source>
</evidence>
<proteinExistence type="predicted"/>
<protein>
    <submittedName>
        <fullName evidence="6">Type IV fimbrial biogenesis protein FimT</fullName>
    </submittedName>
</protein>
<dbReference type="Proteomes" id="UP001185331">
    <property type="component" value="Unassembled WGS sequence"/>
</dbReference>
<dbReference type="OrthoDB" id="73896at2"/>
<gene>
    <name evidence="6" type="ORF">J2Y00_003518</name>
    <name evidence="5" type="ORF">SY84_08325</name>
</gene>
<organism evidence="5 7">
    <name type="scientific">Deinococcus soli</name>
    <name type="common">ex Cha et al. 2016</name>
    <dbReference type="NCBI Taxonomy" id="1309411"/>
    <lineage>
        <taxon>Bacteria</taxon>
        <taxon>Thermotogati</taxon>
        <taxon>Deinococcota</taxon>
        <taxon>Deinococci</taxon>
        <taxon>Deinococcales</taxon>
        <taxon>Deinococcaceae</taxon>
        <taxon>Deinococcus</taxon>
    </lineage>
</organism>
<dbReference type="EMBL" id="JAVDQK010000009">
    <property type="protein sequence ID" value="MDR6219911.1"/>
    <property type="molecule type" value="Genomic_DNA"/>
</dbReference>
<reference evidence="6" key="2">
    <citation type="submission" date="2023-07" db="EMBL/GenBank/DDBJ databases">
        <title>Sorghum-associated microbial communities from plants grown in Nebraska, USA.</title>
        <authorList>
            <person name="Schachtman D."/>
        </authorList>
    </citation>
    <scope>NUCLEOTIDE SEQUENCE</scope>
    <source>
        <strain evidence="6">BE330</strain>
    </source>
</reference>
<keyword evidence="3" id="KW-0574">Periplasm</keyword>
<evidence type="ECO:0000256" key="2">
    <source>
        <dbReference type="ARBA" id="ARBA00004418"/>
    </source>
</evidence>
<dbReference type="InterPro" id="IPR045584">
    <property type="entry name" value="Pilin-like"/>
</dbReference>
<keyword evidence="4" id="KW-0998">Cell outer membrane</keyword>
<evidence type="ECO:0000256" key="1">
    <source>
        <dbReference type="ARBA" id="ARBA00004203"/>
    </source>
</evidence>
<dbReference type="InterPro" id="IPR012902">
    <property type="entry name" value="N_methyl_site"/>
</dbReference>
<dbReference type="Proteomes" id="UP000034024">
    <property type="component" value="Chromosome"/>
</dbReference>
<dbReference type="KEGG" id="dch:SY84_08325"/>
<keyword evidence="4" id="KW-0472">Membrane</keyword>